<feature type="active site" evidence="10">
    <location>
        <position position="379"/>
    </location>
</feature>
<reference evidence="14 15" key="1">
    <citation type="journal article" date="2009" name="Nature">
        <title>The Sorghum bicolor genome and the diversification of grasses.</title>
        <authorList>
            <person name="Paterson A.H."/>
            <person name="Bowers J.E."/>
            <person name="Bruggmann R."/>
            <person name="Dubchak I."/>
            <person name="Grimwood J."/>
            <person name="Gundlach H."/>
            <person name="Haberer G."/>
            <person name="Hellsten U."/>
            <person name="Mitros T."/>
            <person name="Poliakov A."/>
            <person name="Schmutz J."/>
            <person name="Spannagl M."/>
            <person name="Tang H."/>
            <person name="Wang X."/>
            <person name="Wicker T."/>
            <person name="Bharti A.K."/>
            <person name="Chapman J."/>
            <person name="Feltus F.A."/>
            <person name="Gowik U."/>
            <person name="Grigoriev I.V."/>
            <person name="Lyons E."/>
            <person name="Maher C.A."/>
            <person name="Martis M."/>
            <person name="Narechania A."/>
            <person name="Otillar R.P."/>
            <person name="Penning B.W."/>
            <person name="Salamov A.A."/>
            <person name="Wang Y."/>
            <person name="Zhang L."/>
            <person name="Carpita N.C."/>
            <person name="Freeling M."/>
            <person name="Gingle A.R."/>
            <person name="Hash C.T."/>
            <person name="Keller B."/>
            <person name="Klein P."/>
            <person name="Kresovich S."/>
            <person name="McCann M.C."/>
            <person name="Ming R."/>
            <person name="Peterson D.G."/>
            <person name="Mehboob-ur-Rahman"/>
            <person name="Ware D."/>
            <person name="Westhoff P."/>
            <person name="Mayer K.F."/>
            <person name="Messing J."/>
            <person name="Rokhsar D.S."/>
        </authorList>
    </citation>
    <scope>NUCLEOTIDE SEQUENCE [LARGE SCALE GENOMIC DNA]</scope>
    <source>
        <strain evidence="15">cv. BTx623</strain>
    </source>
</reference>
<feature type="compositionally biased region" description="Basic and acidic residues" evidence="12">
    <location>
        <begin position="67"/>
        <end position="81"/>
    </location>
</feature>
<comment type="catalytic activity">
    <reaction evidence="1 11">
        <text>Endohydrolysis of (1-&gt;4)-beta-D-glucosidic linkages in cellulose, lichenin and cereal beta-D-glucans.</text>
        <dbReference type="EC" id="3.2.1.4"/>
    </reaction>
</comment>
<dbReference type="OMA" id="YHRRTAN"/>
<feature type="compositionally biased region" description="Basic and acidic residues" evidence="12">
    <location>
        <begin position="15"/>
        <end position="27"/>
    </location>
</feature>
<evidence type="ECO:0000256" key="4">
    <source>
        <dbReference type="ARBA" id="ARBA00022525"/>
    </source>
</evidence>
<feature type="compositionally biased region" description="Low complexity" evidence="12">
    <location>
        <begin position="47"/>
        <end position="57"/>
    </location>
</feature>
<dbReference type="GO" id="GO:0005576">
    <property type="term" value="C:extracellular region"/>
    <property type="evidence" value="ECO:0007669"/>
    <property type="project" value="UniProtKB-SubCell"/>
</dbReference>
<evidence type="ECO:0000256" key="10">
    <source>
        <dbReference type="PROSITE-ProRule" id="PRU10060"/>
    </source>
</evidence>
<dbReference type="InterPro" id="IPR012341">
    <property type="entry name" value="6hp_glycosidase-like_sf"/>
</dbReference>
<dbReference type="InterPro" id="IPR001701">
    <property type="entry name" value="Glyco_hydro_9"/>
</dbReference>
<dbReference type="Gramene" id="KXG31545">
    <property type="protein sequence ID" value="KXG31545"/>
    <property type="gene ID" value="SORBI_3003G015800"/>
</dbReference>
<evidence type="ECO:0000256" key="8">
    <source>
        <dbReference type="ARBA" id="ARBA00023295"/>
    </source>
</evidence>
<dbReference type="Gene3D" id="1.50.10.10">
    <property type="match status" value="1"/>
</dbReference>
<organism evidence="14 15">
    <name type="scientific">Sorghum bicolor</name>
    <name type="common">Sorghum</name>
    <name type="synonym">Sorghum vulgare</name>
    <dbReference type="NCBI Taxonomy" id="4558"/>
    <lineage>
        <taxon>Eukaryota</taxon>
        <taxon>Viridiplantae</taxon>
        <taxon>Streptophyta</taxon>
        <taxon>Embryophyta</taxon>
        <taxon>Tracheophyta</taxon>
        <taxon>Spermatophyta</taxon>
        <taxon>Magnoliopsida</taxon>
        <taxon>Liliopsida</taxon>
        <taxon>Poales</taxon>
        <taxon>Poaceae</taxon>
        <taxon>PACMAD clade</taxon>
        <taxon>Panicoideae</taxon>
        <taxon>Andropogonodae</taxon>
        <taxon>Andropogoneae</taxon>
        <taxon>Sorghinae</taxon>
        <taxon>Sorghum</taxon>
    </lineage>
</organism>
<evidence type="ECO:0000256" key="9">
    <source>
        <dbReference type="ARBA" id="ARBA00023326"/>
    </source>
</evidence>
<evidence type="ECO:0000259" key="13">
    <source>
        <dbReference type="SMART" id="SM01063"/>
    </source>
</evidence>
<dbReference type="EMBL" id="CM000762">
    <property type="protein sequence ID" value="KXG31545.1"/>
    <property type="molecule type" value="Genomic_DNA"/>
</dbReference>
<feature type="domain" description="Carbohydrate binding" evidence="13">
    <location>
        <begin position="451"/>
        <end position="530"/>
    </location>
</feature>
<keyword evidence="5 10" id="KW-0378">Hydrolase</keyword>
<dbReference type="GO" id="GO:0030246">
    <property type="term" value="F:carbohydrate binding"/>
    <property type="evidence" value="ECO:0007669"/>
    <property type="project" value="InterPro"/>
</dbReference>
<evidence type="ECO:0000313" key="14">
    <source>
        <dbReference type="EMBL" id="KXG31545.1"/>
    </source>
</evidence>
<dbReference type="InParanoid" id="A0A1B6Q0Y5"/>
<accession>A0A1B6Q0Y5</accession>
<dbReference type="Pfam" id="PF09478">
    <property type="entry name" value="CBM49"/>
    <property type="match status" value="1"/>
</dbReference>
<dbReference type="AlphaFoldDB" id="A0A1B6Q0Y5"/>
<dbReference type="SMART" id="SM01063">
    <property type="entry name" value="CBM49"/>
    <property type="match status" value="1"/>
</dbReference>
<keyword evidence="7 10" id="KW-0119">Carbohydrate metabolism</keyword>
<sequence>MGAPPEPHGLAASSGRKEATQGRKLADEEGGQQRRRGGEGGERRHGSTSGAAGLAASPDLGWEETLEGGREGREGRREEAVQGRALTGKGADDDDNNGGETEFTRKLGSLLEKHGFSHSECVGVLLFDFADKYRGRYDSSITVARKYYASSSGYGAELLWAAAWLHEATGESRYLDYLATNADALGGTGWSINQFGWDVKYPGVQVLAAMFLLRRGGNAGAHANVLRRYKQKADLFACSCLGRGGANSVRRTPGGMVYHQSWNNVQFVTSAAFLLAAYADHLAAAGQAAQCPSGGSSAQPSELLAFARSQVDYILGSNPRATSYMAHHRGASIVSVKANPSFVSCQAGYSSWYHRRSANPNLLDGATVGGPDEYDNFADERDNYEQTEATTYNNAPLMGVLARLAAGHGGGRFGHHSVAADLPAEASSSTAINRTSLPSPTPAAPEHASPIEIEQNATASWTERGKTYHRYAVTVTNRSLIKTVHELHIGISKLYGQVWGVNKARYGYVLPSGLPSLPAGKSASFVYVQAAPPADVWVTGYKLL</sequence>
<dbReference type="STRING" id="4558.A0A1B6Q0Y5"/>
<dbReference type="Proteomes" id="UP000000768">
    <property type="component" value="Chromosome 3"/>
</dbReference>
<evidence type="ECO:0000256" key="2">
    <source>
        <dbReference type="ARBA" id="ARBA00004613"/>
    </source>
</evidence>
<keyword evidence="6 11" id="KW-0136">Cellulose degradation</keyword>
<dbReference type="Pfam" id="PF00759">
    <property type="entry name" value="Glyco_hydro_9"/>
    <property type="match status" value="1"/>
</dbReference>
<dbReference type="InterPro" id="IPR019028">
    <property type="entry name" value="CBM_49"/>
</dbReference>
<dbReference type="InterPro" id="IPR033126">
    <property type="entry name" value="Glyco_hydro_9_Asp/Glu_AS"/>
</dbReference>
<dbReference type="InterPro" id="IPR008928">
    <property type="entry name" value="6-hairpin_glycosidase_sf"/>
</dbReference>
<dbReference type="GO" id="GO:0008810">
    <property type="term" value="F:cellulase activity"/>
    <property type="evidence" value="ECO:0007669"/>
    <property type="project" value="UniProtKB-EC"/>
</dbReference>
<evidence type="ECO:0000313" key="15">
    <source>
        <dbReference type="Proteomes" id="UP000000768"/>
    </source>
</evidence>
<dbReference type="PROSITE" id="PS00698">
    <property type="entry name" value="GH9_3"/>
    <property type="match status" value="1"/>
</dbReference>
<gene>
    <name evidence="14" type="ORF">SORBI_3003G015800</name>
</gene>
<dbReference type="SUPFAM" id="SSF48208">
    <property type="entry name" value="Six-hairpin glycosidases"/>
    <property type="match status" value="1"/>
</dbReference>
<reference evidence="15" key="2">
    <citation type="journal article" date="2018" name="Plant J.">
        <title>The Sorghum bicolor reference genome: improved assembly, gene annotations, a transcriptome atlas, and signatures of genome organization.</title>
        <authorList>
            <person name="McCormick R.F."/>
            <person name="Truong S.K."/>
            <person name="Sreedasyam A."/>
            <person name="Jenkins J."/>
            <person name="Shu S."/>
            <person name="Sims D."/>
            <person name="Kennedy M."/>
            <person name="Amirebrahimi M."/>
            <person name="Weers B.D."/>
            <person name="McKinley B."/>
            <person name="Mattison A."/>
            <person name="Morishige D.T."/>
            <person name="Grimwood J."/>
            <person name="Schmutz J."/>
            <person name="Mullet J.E."/>
        </authorList>
    </citation>
    <scope>NUCLEOTIDE SEQUENCE [LARGE SCALE GENOMIC DNA]</scope>
    <source>
        <strain evidence="15">cv. BTx623</strain>
    </source>
</reference>
<keyword evidence="4" id="KW-0964">Secreted</keyword>
<feature type="region of interest" description="Disordered" evidence="12">
    <location>
        <begin position="1"/>
        <end position="100"/>
    </location>
</feature>
<evidence type="ECO:0000256" key="11">
    <source>
        <dbReference type="RuleBase" id="RU361166"/>
    </source>
</evidence>
<comment type="subcellular location">
    <subcellularLocation>
        <location evidence="2">Secreted</location>
    </subcellularLocation>
</comment>
<evidence type="ECO:0000256" key="5">
    <source>
        <dbReference type="ARBA" id="ARBA00022801"/>
    </source>
</evidence>
<evidence type="ECO:0000256" key="3">
    <source>
        <dbReference type="ARBA" id="ARBA00007072"/>
    </source>
</evidence>
<feature type="active site" evidence="10">
    <location>
        <position position="388"/>
    </location>
</feature>
<protein>
    <recommendedName>
        <fullName evidence="11">Endoglucanase</fullName>
        <ecNumber evidence="11">3.2.1.4</ecNumber>
    </recommendedName>
</protein>
<keyword evidence="15" id="KW-1185">Reference proteome</keyword>
<dbReference type="GO" id="GO:0030245">
    <property type="term" value="P:cellulose catabolic process"/>
    <property type="evidence" value="ECO:0007669"/>
    <property type="project" value="UniProtKB-KW"/>
</dbReference>
<evidence type="ECO:0000256" key="6">
    <source>
        <dbReference type="ARBA" id="ARBA00023001"/>
    </source>
</evidence>
<dbReference type="EC" id="3.2.1.4" evidence="11"/>
<keyword evidence="8 10" id="KW-0326">Glycosidase</keyword>
<evidence type="ECO:0000256" key="7">
    <source>
        <dbReference type="ARBA" id="ARBA00023277"/>
    </source>
</evidence>
<keyword evidence="9 10" id="KW-0624">Polysaccharide degradation</keyword>
<proteinExistence type="inferred from homology"/>
<evidence type="ECO:0000256" key="12">
    <source>
        <dbReference type="SAM" id="MobiDB-lite"/>
    </source>
</evidence>
<comment type="similarity">
    <text evidence="3 10 11">Belongs to the glycosyl hydrolase 9 (cellulase E) family.</text>
</comment>
<evidence type="ECO:0000256" key="1">
    <source>
        <dbReference type="ARBA" id="ARBA00000966"/>
    </source>
</evidence>
<feature type="compositionally biased region" description="Basic and acidic residues" evidence="12">
    <location>
        <begin position="36"/>
        <end position="45"/>
    </location>
</feature>
<name>A0A1B6Q0Y5_SORBI</name>
<dbReference type="PANTHER" id="PTHR22298">
    <property type="entry name" value="ENDO-1,4-BETA-GLUCANASE"/>
    <property type="match status" value="1"/>
</dbReference>